<dbReference type="PANTHER" id="PTHR30061">
    <property type="entry name" value="MALTOSE-BINDING PERIPLASMIC PROTEIN"/>
    <property type="match status" value="1"/>
</dbReference>
<feature type="transmembrane region" description="Helical" evidence="4">
    <location>
        <begin position="36"/>
        <end position="56"/>
    </location>
</feature>
<keyword evidence="2" id="KW-0813">Transport</keyword>
<evidence type="ECO:0000256" key="2">
    <source>
        <dbReference type="ARBA" id="ARBA00022448"/>
    </source>
</evidence>
<accession>A0A1Z4KLP7</accession>
<dbReference type="SUPFAM" id="SSF53850">
    <property type="entry name" value="Periplasmic binding protein-like II"/>
    <property type="match status" value="1"/>
</dbReference>
<dbReference type="Gene3D" id="3.40.190.10">
    <property type="entry name" value="Periplasmic binding protein-like II"/>
    <property type="match status" value="1"/>
</dbReference>
<keyword evidence="4" id="KW-0812">Transmembrane</keyword>
<evidence type="ECO:0000256" key="1">
    <source>
        <dbReference type="ARBA" id="ARBA00008520"/>
    </source>
</evidence>
<evidence type="ECO:0000256" key="3">
    <source>
        <dbReference type="ARBA" id="ARBA00022729"/>
    </source>
</evidence>
<dbReference type="InterPro" id="IPR006059">
    <property type="entry name" value="SBP"/>
</dbReference>
<reference evidence="5 6" key="1">
    <citation type="submission" date="2017-06" db="EMBL/GenBank/DDBJ databases">
        <title>Genome sequencing of cyanobaciteial culture collection at National Institute for Environmental Studies (NIES).</title>
        <authorList>
            <person name="Hirose Y."/>
            <person name="Shimura Y."/>
            <person name="Fujisawa T."/>
            <person name="Nakamura Y."/>
            <person name="Kawachi M."/>
        </authorList>
    </citation>
    <scope>NUCLEOTIDE SEQUENCE [LARGE SCALE GENOMIC DNA]</scope>
    <source>
        <strain evidence="5 6">NIES-23</strain>
    </source>
</reference>
<dbReference type="AlphaFoldDB" id="A0A1Z4KLP7"/>
<keyword evidence="4" id="KW-1133">Transmembrane helix</keyword>
<comment type="similarity">
    <text evidence="1">Belongs to the bacterial solute-binding protein 1 family.</text>
</comment>
<keyword evidence="3" id="KW-0732">Signal</keyword>
<name>A0A1Z4KLP7_ANAVA</name>
<organism evidence="5 6">
    <name type="scientific">Trichormus variabilis NIES-23</name>
    <dbReference type="NCBI Taxonomy" id="1973479"/>
    <lineage>
        <taxon>Bacteria</taxon>
        <taxon>Bacillati</taxon>
        <taxon>Cyanobacteriota</taxon>
        <taxon>Cyanophyceae</taxon>
        <taxon>Nostocales</taxon>
        <taxon>Nostocaceae</taxon>
        <taxon>Trichormus</taxon>
    </lineage>
</organism>
<dbReference type="GO" id="GO:0042956">
    <property type="term" value="P:maltodextrin transmembrane transport"/>
    <property type="evidence" value="ECO:0007669"/>
    <property type="project" value="TreeGrafter"/>
</dbReference>
<dbReference type="GO" id="GO:0015768">
    <property type="term" value="P:maltose transport"/>
    <property type="evidence" value="ECO:0007669"/>
    <property type="project" value="TreeGrafter"/>
</dbReference>
<dbReference type="GO" id="GO:1901982">
    <property type="term" value="F:maltose binding"/>
    <property type="evidence" value="ECO:0007669"/>
    <property type="project" value="TreeGrafter"/>
</dbReference>
<evidence type="ECO:0000313" key="6">
    <source>
        <dbReference type="Proteomes" id="UP000217507"/>
    </source>
</evidence>
<dbReference type="Proteomes" id="UP000217507">
    <property type="component" value="Chromosome"/>
</dbReference>
<protein>
    <submittedName>
        <fullName evidence="5">Sugar ABC transporter sugar binding protein</fullName>
    </submittedName>
</protein>
<dbReference type="Pfam" id="PF13416">
    <property type="entry name" value="SBP_bac_8"/>
    <property type="match status" value="1"/>
</dbReference>
<proteinExistence type="inferred from homology"/>
<keyword evidence="4" id="KW-0472">Membrane</keyword>
<dbReference type="GO" id="GO:0055052">
    <property type="term" value="C:ATP-binding cassette (ABC) transporter complex, substrate-binding subunit-containing"/>
    <property type="evidence" value="ECO:0007669"/>
    <property type="project" value="TreeGrafter"/>
</dbReference>
<dbReference type="PANTHER" id="PTHR30061:SF50">
    <property type="entry name" value="MALTOSE_MALTODEXTRIN-BINDING PERIPLASMIC PROTEIN"/>
    <property type="match status" value="1"/>
</dbReference>
<evidence type="ECO:0000313" key="5">
    <source>
        <dbReference type="EMBL" id="BAY69895.1"/>
    </source>
</evidence>
<evidence type="ECO:0000256" key="4">
    <source>
        <dbReference type="SAM" id="Phobius"/>
    </source>
</evidence>
<dbReference type="CDD" id="cd14748">
    <property type="entry name" value="PBP2_UgpB"/>
    <property type="match status" value="1"/>
</dbReference>
<dbReference type="EMBL" id="AP018216">
    <property type="protein sequence ID" value="BAY69895.1"/>
    <property type="molecule type" value="Genomic_DNA"/>
</dbReference>
<gene>
    <name evidence="5" type="ORF">NIES23_26950</name>
</gene>
<sequence>MKVKKLINLFYQHCGRFFFASDDSRVKRKNWRFYRYRWLSLFLVGILVTSGCQVIQNGMKADKVIHLTLWHGVNPPPNRDVFQKLVDKFNQSHKDIQVDAIYAGQQDQQMPKILAAVVGNASPDILWYNPATTGQLVELNALVPLDEMLASSQIKDEIDPSLYPAVAYQGKTWAVPFATNNVGVFYRPSLFKAAGITKLPKTWAEFREVAKKLTRDTDGDGRIDQHGMVLPLGKGEFTVFTWLPFMWSGGGELVSKDSQNAAGVTLENNAGAIAALQLWRDLITDGSAVLSGPERGYETNDLLAGKVAMQLTGPWTLGEFQASGIDFDVFPIPVGQRPATVIGGENLYIFKSRPEREKAAFKFLEYAASEEFQTELALGTGYLPINLKSRESSKYQEFVRKVPQAKVFLEQAKYARSRPTFPGYNRISDSVGRAVETVLMGKSSPADALKASQQRLDLIFK</sequence>